<dbReference type="EMBL" id="BMDJ01000004">
    <property type="protein sequence ID" value="GGI25428.1"/>
    <property type="molecule type" value="Genomic_DNA"/>
</dbReference>
<reference evidence="2" key="1">
    <citation type="journal article" date="2019" name="Int. J. Syst. Evol. Microbiol.">
        <title>The Global Catalogue of Microorganisms (GCM) 10K type strain sequencing project: providing services to taxonomists for standard genome sequencing and annotation.</title>
        <authorList>
            <consortium name="The Broad Institute Genomics Platform"/>
            <consortium name="The Broad Institute Genome Sequencing Center for Infectious Disease"/>
            <person name="Wu L."/>
            <person name="Ma J."/>
        </authorList>
    </citation>
    <scope>NUCLEOTIDE SEQUENCE [LARGE SCALE GENOMIC DNA]</scope>
    <source>
        <strain evidence="2">CCM 8939</strain>
    </source>
</reference>
<evidence type="ECO:0000313" key="2">
    <source>
        <dbReference type="Proteomes" id="UP000645390"/>
    </source>
</evidence>
<name>A0ABQ2BG50_9SPHI</name>
<organism evidence="1 2">
    <name type="scientific">Pedobacter mendelii</name>
    <dbReference type="NCBI Taxonomy" id="1908240"/>
    <lineage>
        <taxon>Bacteria</taxon>
        <taxon>Pseudomonadati</taxon>
        <taxon>Bacteroidota</taxon>
        <taxon>Sphingobacteriia</taxon>
        <taxon>Sphingobacteriales</taxon>
        <taxon>Sphingobacteriaceae</taxon>
        <taxon>Pedobacter</taxon>
    </lineage>
</organism>
<dbReference type="RefSeq" id="WP_188413231.1">
    <property type="nucleotide sequence ID" value="NZ_BMDJ01000004.1"/>
</dbReference>
<dbReference type="Proteomes" id="UP000645390">
    <property type="component" value="Unassembled WGS sequence"/>
</dbReference>
<accession>A0ABQ2BG50</accession>
<sequence length="201" mass="22665">MENNTNLPKVPEQVVGSEVDVVDERKFQGEEEALKRYLVSSERLLDVNNWGKYAGISAFQLIDNHGVRAQRLAEHKDYIRIDIPGPGTKAGMGYDWVRIEEIERNDDGNERYVLIRVRPCPHPLSDKNDTAHFLKDNATSTFIVRQKGNVVYAEEHGHNELPNTTNGSLYDKGRNFVVGMAAKIGLSYPQWSSLVKGLLAD</sequence>
<comment type="caution">
    <text evidence="1">The sequence shown here is derived from an EMBL/GenBank/DDBJ whole genome shotgun (WGS) entry which is preliminary data.</text>
</comment>
<protein>
    <submittedName>
        <fullName evidence="1">Uncharacterized protein</fullName>
    </submittedName>
</protein>
<keyword evidence="2" id="KW-1185">Reference proteome</keyword>
<gene>
    <name evidence="1" type="ORF">GCM10008119_17610</name>
</gene>
<evidence type="ECO:0000313" key="1">
    <source>
        <dbReference type="EMBL" id="GGI25428.1"/>
    </source>
</evidence>
<proteinExistence type="predicted"/>